<organism evidence="1 2">
    <name type="scientific">Prymnesium parvum</name>
    <name type="common">Toxic golden alga</name>
    <dbReference type="NCBI Taxonomy" id="97485"/>
    <lineage>
        <taxon>Eukaryota</taxon>
        <taxon>Haptista</taxon>
        <taxon>Haptophyta</taxon>
        <taxon>Prymnesiophyceae</taxon>
        <taxon>Prymnesiales</taxon>
        <taxon>Prymnesiaceae</taxon>
        <taxon>Prymnesium</taxon>
    </lineage>
</organism>
<comment type="caution">
    <text evidence="1">The sequence shown here is derived from an EMBL/GenBank/DDBJ whole genome shotgun (WGS) entry which is preliminary data.</text>
</comment>
<name>A0AB34IX18_PRYPA</name>
<evidence type="ECO:0000313" key="1">
    <source>
        <dbReference type="EMBL" id="KAL1507649.1"/>
    </source>
</evidence>
<dbReference type="AlphaFoldDB" id="A0AB34IX18"/>
<proteinExistence type="predicted"/>
<dbReference type="EMBL" id="JBGBPQ010000017">
    <property type="protein sequence ID" value="KAL1507649.1"/>
    <property type="molecule type" value="Genomic_DNA"/>
</dbReference>
<gene>
    <name evidence="1" type="ORF">AB1Y20_007266</name>
</gene>
<accession>A0AB34IX18</accession>
<keyword evidence="2" id="KW-1185">Reference proteome</keyword>
<reference evidence="1 2" key="1">
    <citation type="journal article" date="2024" name="Science">
        <title>Giant polyketide synthase enzymes in the biosynthesis of giant marine polyether toxins.</title>
        <authorList>
            <person name="Fallon T.R."/>
            <person name="Shende V.V."/>
            <person name="Wierzbicki I.H."/>
            <person name="Pendleton A.L."/>
            <person name="Watervoot N.F."/>
            <person name="Auber R.P."/>
            <person name="Gonzalez D.J."/>
            <person name="Wisecaver J.H."/>
            <person name="Moore B.S."/>
        </authorList>
    </citation>
    <scope>NUCLEOTIDE SEQUENCE [LARGE SCALE GENOMIC DNA]</scope>
    <source>
        <strain evidence="1 2">12B1</strain>
    </source>
</reference>
<sequence length="145" mass="16756">MANNDKDDSLHFPAFDASPGEGYRKWRQNLYSYAATKTDESGIVLLRTHCKGWIWAARSQELHPYPRAPLGRRWRGCVMGGRNLRMRSSTSTYISDGDLRTILFTNHFHAGRTRGAIQYLDTVYDTPITRSELRDMDKLWTELSI</sequence>
<protein>
    <submittedName>
        <fullName evidence="1">Uncharacterized protein</fullName>
    </submittedName>
</protein>
<evidence type="ECO:0000313" key="2">
    <source>
        <dbReference type="Proteomes" id="UP001515480"/>
    </source>
</evidence>
<dbReference type="Proteomes" id="UP001515480">
    <property type="component" value="Unassembled WGS sequence"/>
</dbReference>